<dbReference type="EMBL" id="JACHOA010000004">
    <property type="protein sequence ID" value="MBB4614064.1"/>
    <property type="molecule type" value="Genomic_DNA"/>
</dbReference>
<evidence type="ECO:0000313" key="2">
    <source>
        <dbReference type="EMBL" id="MBB4614064.1"/>
    </source>
</evidence>
<reference evidence="2 3" key="1">
    <citation type="submission" date="2020-08" db="EMBL/GenBank/DDBJ databases">
        <title>Genomic Encyclopedia of Type Strains, Phase IV (KMG-IV): sequencing the most valuable type-strain genomes for metagenomic binning, comparative biology and taxonomic classification.</title>
        <authorList>
            <person name="Goeker M."/>
        </authorList>
    </citation>
    <scope>NUCLEOTIDE SEQUENCE [LARGE SCALE GENOMIC DNA]</scope>
    <source>
        <strain evidence="2 3">DSM 17507</strain>
    </source>
</reference>
<gene>
    <name evidence="2" type="ORF">GGR37_002350</name>
</gene>
<dbReference type="RefSeq" id="WP_144903673.1">
    <property type="nucleotide sequence ID" value="NZ_JACHOA010000004.1"/>
</dbReference>
<name>A0A7W7ABQ0_9SPHN</name>
<sequence>MEKVVAALWVPPGETREAYGARLLETLPQALVSAGASRVRLNIRDATVAPGEALVQQWQAPQQAAVAQFWMPSANARFRGEVDVALAAHSAWFAAWLVCESEIIPNTAHPCSANVSPGKQLGEIPERTWGWSQASFISFRPDLSREAAIAHWHSHHTRVAIETQANFEYVQNLIVRPLTENAPAYSAFVEECFPINALSEPEAFFDAVGNPAKFKANLDAMMDSCHAFLDFTRNDIIPTSQFDFAQRLRPSGLT</sequence>
<evidence type="ECO:0000259" key="1">
    <source>
        <dbReference type="Pfam" id="PF07110"/>
    </source>
</evidence>
<dbReference type="Pfam" id="PF07110">
    <property type="entry name" value="EthD"/>
    <property type="match status" value="1"/>
</dbReference>
<dbReference type="OrthoDB" id="9015064at2"/>
<accession>A0A7W7ABQ0</accession>
<keyword evidence="3" id="KW-1185">Reference proteome</keyword>
<dbReference type="GO" id="GO:0016491">
    <property type="term" value="F:oxidoreductase activity"/>
    <property type="evidence" value="ECO:0007669"/>
    <property type="project" value="InterPro"/>
</dbReference>
<dbReference type="AlphaFoldDB" id="A0A7W7ABQ0"/>
<organism evidence="2 3">
    <name type="scientific">Novosphingobium taihuense</name>
    <dbReference type="NCBI Taxonomy" id="260085"/>
    <lineage>
        <taxon>Bacteria</taxon>
        <taxon>Pseudomonadati</taxon>
        <taxon>Pseudomonadota</taxon>
        <taxon>Alphaproteobacteria</taxon>
        <taxon>Sphingomonadales</taxon>
        <taxon>Sphingomonadaceae</taxon>
        <taxon>Novosphingobium</taxon>
    </lineage>
</organism>
<protein>
    <recommendedName>
        <fullName evidence="1">EthD domain-containing protein</fullName>
    </recommendedName>
</protein>
<dbReference type="Proteomes" id="UP000538566">
    <property type="component" value="Unassembled WGS sequence"/>
</dbReference>
<evidence type="ECO:0000313" key="3">
    <source>
        <dbReference type="Proteomes" id="UP000538566"/>
    </source>
</evidence>
<feature type="domain" description="EthD" evidence="1">
    <location>
        <begin position="140"/>
        <end position="231"/>
    </location>
</feature>
<comment type="caution">
    <text evidence="2">The sequence shown here is derived from an EMBL/GenBank/DDBJ whole genome shotgun (WGS) entry which is preliminary data.</text>
</comment>
<dbReference type="InterPro" id="IPR009799">
    <property type="entry name" value="EthD_dom"/>
</dbReference>
<proteinExistence type="predicted"/>